<dbReference type="GO" id="GO:0043139">
    <property type="term" value="F:5'-3' DNA helicase activity"/>
    <property type="evidence" value="ECO:0007669"/>
    <property type="project" value="UniProtKB-EC"/>
</dbReference>
<dbReference type="PROSITE" id="PS51199">
    <property type="entry name" value="SF4_HELICASE"/>
    <property type="match status" value="1"/>
</dbReference>
<accession>E3CX20</accession>
<dbReference type="InterPro" id="IPR036185">
    <property type="entry name" value="DNA_heli_DnaB-like_N_sf"/>
</dbReference>
<dbReference type="GO" id="GO:0042802">
    <property type="term" value="F:identical protein binding"/>
    <property type="evidence" value="ECO:0007669"/>
    <property type="project" value="UniProtKB-ARBA"/>
</dbReference>
<keyword evidence="7 12" id="KW-0067">ATP-binding</keyword>
<dbReference type="Pfam" id="PF03796">
    <property type="entry name" value="DnaB_C"/>
    <property type="match status" value="1"/>
</dbReference>
<dbReference type="InterPro" id="IPR007694">
    <property type="entry name" value="DNA_helicase_DnaB-like_C"/>
</dbReference>
<dbReference type="InterPro" id="IPR007693">
    <property type="entry name" value="DNA_helicase_DnaB-like_N"/>
</dbReference>
<keyword evidence="5 12" id="KW-0378">Hydrolase</keyword>
<organism evidence="14 15">
    <name type="scientific">Aminomonas paucivorans DSM 12260</name>
    <dbReference type="NCBI Taxonomy" id="584708"/>
    <lineage>
        <taxon>Bacteria</taxon>
        <taxon>Thermotogati</taxon>
        <taxon>Synergistota</taxon>
        <taxon>Synergistia</taxon>
        <taxon>Synergistales</taxon>
        <taxon>Synergistaceae</taxon>
        <taxon>Aminomonas</taxon>
    </lineage>
</organism>
<dbReference type="STRING" id="584708.Apau_1043"/>
<proteinExistence type="inferred from homology"/>
<feature type="domain" description="SF4 helicase" evidence="13">
    <location>
        <begin position="179"/>
        <end position="446"/>
    </location>
</feature>
<dbReference type="Pfam" id="PF00772">
    <property type="entry name" value="DnaB"/>
    <property type="match status" value="1"/>
</dbReference>
<evidence type="ECO:0000256" key="7">
    <source>
        <dbReference type="ARBA" id="ARBA00022840"/>
    </source>
</evidence>
<sequence>MTDPSFDRVPPHNLEAERAVLGACLLDRDALLAVTDLLSPGDFYDQRHRMAYELVQEMARKDRAVDALTFWDEGERKGLLERLGGQPFIAGLVDAVTTTANAEHHARLVRDKAVHRRLIQVGAEIARLGYAEERDREETLDEAERLVFDIAGSGSTSTVRPLRQVLGVTFREIEERFHQGALVTGVPTGYDDFDRLTGGLQPGSLNILAARPSMGKTALALNIAQNAAVRGGLPVLVFSLEMGAEQLAQRLLGSEAKVNIHDLRTGRFHESAWENLAAAAGTLSEAPLFIDDSSLLSTLELRARCRRFLAQQGSLGLVVVDYLQLMSLSQRVDSKQQEVAEISKSLKGVAREFRVPVLALSQLSRAVELRNDKRPQLSDLRDSGAIEQDADLVVLLYRPGYYEREQGEANPQAEAIVAKHRNGPTGKVDLIFLREYARFEGMERRYAGVS</sequence>
<keyword evidence="8 12" id="KW-0238">DNA-binding</keyword>
<evidence type="ECO:0000259" key="13">
    <source>
        <dbReference type="PROSITE" id="PS51199"/>
    </source>
</evidence>
<evidence type="ECO:0000256" key="5">
    <source>
        <dbReference type="ARBA" id="ARBA00022801"/>
    </source>
</evidence>
<dbReference type="Gene3D" id="3.40.50.300">
    <property type="entry name" value="P-loop containing nucleotide triphosphate hydrolases"/>
    <property type="match status" value="1"/>
</dbReference>
<reference evidence="14 15" key="1">
    <citation type="journal article" date="2010" name="Stand. Genomic Sci.">
        <title>Non-contiguous finished genome sequence of Aminomonas paucivorans type strain (GLU-3).</title>
        <authorList>
            <person name="Pitluck S."/>
            <person name="Yasawong M."/>
            <person name="Held B."/>
            <person name="Lapidus A."/>
            <person name="Nolan M."/>
            <person name="Copeland A."/>
            <person name="Lucas S."/>
            <person name="Del Rio T.G."/>
            <person name="Tice H."/>
            <person name="Cheng J.F."/>
            <person name="Chertkov O."/>
            <person name="Goodwin L."/>
            <person name="Tapia R."/>
            <person name="Han C."/>
            <person name="Liolios K."/>
            <person name="Ivanova N."/>
            <person name="Mavromatis K."/>
            <person name="Ovchinnikova G."/>
            <person name="Pati A."/>
            <person name="Chen A."/>
            <person name="Palaniappan K."/>
            <person name="Land M."/>
            <person name="Hauser L."/>
            <person name="Chang Y.J."/>
            <person name="Jeffries C.D."/>
            <person name="Pukall R."/>
            <person name="Spring S."/>
            <person name="Rohde M."/>
            <person name="Sikorski J."/>
            <person name="Goker M."/>
            <person name="Woyke T."/>
            <person name="Bristow J."/>
            <person name="Eisen J.A."/>
            <person name="Markowitz V."/>
            <person name="Hugenholtz P."/>
            <person name="Kyrpides N.C."/>
            <person name="Klenk H.P."/>
        </authorList>
    </citation>
    <scope>NUCLEOTIDE SEQUENCE [LARGE SCALE GENOMIC DNA]</scope>
    <source>
        <strain evidence="14 15">DSM 12260</strain>
    </source>
</reference>
<dbReference type="Gene3D" id="1.10.860.10">
    <property type="entry name" value="DNAb Helicase, Chain A"/>
    <property type="match status" value="1"/>
</dbReference>
<keyword evidence="2 12" id="KW-0639">Primosome</keyword>
<keyword evidence="15" id="KW-1185">Reference proteome</keyword>
<evidence type="ECO:0000256" key="4">
    <source>
        <dbReference type="ARBA" id="ARBA00022741"/>
    </source>
</evidence>
<evidence type="ECO:0000256" key="8">
    <source>
        <dbReference type="ARBA" id="ARBA00023125"/>
    </source>
</evidence>
<evidence type="ECO:0000256" key="3">
    <source>
        <dbReference type="ARBA" id="ARBA00022705"/>
    </source>
</evidence>
<comment type="similarity">
    <text evidence="1 12">Belongs to the helicase family. DnaB subfamily.</text>
</comment>
<evidence type="ECO:0000256" key="2">
    <source>
        <dbReference type="ARBA" id="ARBA00022515"/>
    </source>
</evidence>
<evidence type="ECO:0000256" key="1">
    <source>
        <dbReference type="ARBA" id="ARBA00008428"/>
    </source>
</evidence>
<evidence type="ECO:0000256" key="6">
    <source>
        <dbReference type="ARBA" id="ARBA00022806"/>
    </source>
</evidence>
<keyword evidence="6 12" id="KW-0347">Helicase</keyword>
<name>E3CX20_9BACT</name>
<dbReference type="GO" id="GO:1990077">
    <property type="term" value="C:primosome complex"/>
    <property type="evidence" value="ECO:0007669"/>
    <property type="project" value="UniProtKB-UniRule"/>
</dbReference>
<dbReference type="eggNOG" id="COG0305">
    <property type="taxonomic scope" value="Bacteria"/>
</dbReference>
<dbReference type="AlphaFoldDB" id="E3CX20"/>
<dbReference type="FunFam" id="1.10.860.10:FF:000001">
    <property type="entry name" value="Replicative DNA helicase"/>
    <property type="match status" value="1"/>
</dbReference>
<dbReference type="GO" id="GO:0016887">
    <property type="term" value="F:ATP hydrolysis activity"/>
    <property type="evidence" value="ECO:0007669"/>
    <property type="project" value="RHEA"/>
</dbReference>
<dbReference type="GO" id="GO:0003677">
    <property type="term" value="F:DNA binding"/>
    <property type="evidence" value="ECO:0007669"/>
    <property type="project" value="UniProtKB-UniRule"/>
</dbReference>
<evidence type="ECO:0000256" key="10">
    <source>
        <dbReference type="ARBA" id="ARBA00048954"/>
    </source>
</evidence>
<dbReference type="NCBIfam" id="NF004384">
    <property type="entry name" value="PRK05748.1"/>
    <property type="match status" value="1"/>
</dbReference>
<dbReference type="RefSeq" id="WP_006300653.1">
    <property type="nucleotide sequence ID" value="NZ_CM001022.1"/>
</dbReference>
<dbReference type="SUPFAM" id="SSF48024">
    <property type="entry name" value="N-terminal domain of DnaB helicase"/>
    <property type="match status" value="1"/>
</dbReference>
<dbReference type="PANTHER" id="PTHR30153:SF2">
    <property type="entry name" value="REPLICATIVE DNA HELICASE"/>
    <property type="match status" value="1"/>
</dbReference>
<dbReference type="PANTHER" id="PTHR30153">
    <property type="entry name" value="REPLICATIVE DNA HELICASE DNAB"/>
    <property type="match status" value="1"/>
</dbReference>
<evidence type="ECO:0000256" key="12">
    <source>
        <dbReference type="RuleBase" id="RU362085"/>
    </source>
</evidence>
<comment type="catalytic activity">
    <reaction evidence="10 12">
        <text>ATP + H2O = ADP + phosphate + H(+)</text>
        <dbReference type="Rhea" id="RHEA:13065"/>
        <dbReference type="ChEBI" id="CHEBI:15377"/>
        <dbReference type="ChEBI" id="CHEBI:15378"/>
        <dbReference type="ChEBI" id="CHEBI:30616"/>
        <dbReference type="ChEBI" id="CHEBI:43474"/>
        <dbReference type="ChEBI" id="CHEBI:456216"/>
        <dbReference type="EC" id="5.6.2.3"/>
    </reaction>
</comment>
<gene>
    <name evidence="14" type="ORF">Apau_1043</name>
</gene>
<evidence type="ECO:0000256" key="11">
    <source>
        <dbReference type="NCBIfam" id="TIGR00665"/>
    </source>
</evidence>
<dbReference type="GO" id="GO:0005524">
    <property type="term" value="F:ATP binding"/>
    <property type="evidence" value="ECO:0007669"/>
    <property type="project" value="UniProtKB-UniRule"/>
</dbReference>
<keyword evidence="3 12" id="KW-0235">DNA replication</keyword>
<comment type="function">
    <text evidence="12">The main replicative DNA helicase, it participates in initiation and elongation during chromosome replication. Travels ahead of the DNA replisome, separating dsDNA into templates for DNA synthesis. A processive ATP-dependent 5'-3' DNA helicase it has DNA-dependent ATPase activity.</text>
</comment>
<dbReference type="PaxDb" id="584708-Apau_1043"/>
<keyword evidence="4 12" id="KW-0547">Nucleotide-binding</keyword>
<dbReference type="InterPro" id="IPR027417">
    <property type="entry name" value="P-loop_NTPase"/>
</dbReference>
<dbReference type="GO" id="GO:0005829">
    <property type="term" value="C:cytosol"/>
    <property type="evidence" value="ECO:0007669"/>
    <property type="project" value="TreeGrafter"/>
</dbReference>
<dbReference type="InterPro" id="IPR007692">
    <property type="entry name" value="DNA_helicase_DnaB"/>
</dbReference>
<keyword evidence="9" id="KW-0413">Isomerase</keyword>
<evidence type="ECO:0000313" key="15">
    <source>
        <dbReference type="Proteomes" id="UP000005096"/>
    </source>
</evidence>
<dbReference type="CDD" id="cd00984">
    <property type="entry name" value="DnaB_C"/>
    <property type="match status" value="1"/>
</dbReference>
<dbReference type="HOGENOM" id="CLU_005373_0_0_0"/>
<dbReference type="SUPFAM" id="SSF52540">
    <property type="entry name" value="P-loop containing nucleoside triphosphate hydrolases"/>
    <property type="match status" value="1"/>
</dbReference>
<dbReference type="FunFam" id="3.40.50.300:FF:000076">
    <property type="entry name" value="Replicative DNA helicase"/>
    <property type="match status" value="1"/>
</dbReference>
<evidence type="ECO:0000256" key="9">
    <source>
        <dbReference type="ARBA" id="ARBA00023235"/>
    </source>
</evidence>
<dbReference type="OrthoDB" id="9773982at2"/>
<dbReference type="Proteomes" id="UP000005096">
    <property type="component" value="Chromosome"/>
</dbReference>
<dbReference type="NCBIfam" id="TIGR00665">
    <property type="entry name" value="DnaB"/>
    <property type="match status" value="1"/>
</dbReference>
<evidence type="ECO:0000313" key="14">
    <source>
        <dbReference type="EMBL" id="EFQ23470.1"/>
    </source>
</evidence>
<dbReference type="EMBL" id="CM001022">
    <property type="protein sequence ID" value="EFQ23470.1"/>
    <property type="molecule type" value="Genomic_DNA"/>
</dbReference>
<dbReference type="InterPro" id="IPR016136">
    <property type="entry name" value="DNA_helicase_N/primase_C"/>
</dbReference>
<protein>
    <recommendedName>
        <fullName evidence="11 12">Replicative DNA helicase</fullName>
        <ecNumber evidence="11 12">5.6.2.3</ecNumber>
    </recommendedName>
</protein>
<dbReference type="EC" id="5.6.2.3" evidence="11 12"/>
<dbReference type="GO" id="GO:0006269">
    <property type="term" value="P:DNA replication, synthesis of primer"/>
    <property type="evidence" value="ECO:0007669"/>
    <property type="project" value="UniProtKB-UniRule"/>
</dbReference>